<reference evidence="2" key="1">
    <citation type="submission" date="2018-11" db="EMBL/GenBank/DDBJ databases">
        <title>Complete genome sequence of Paenibacillus sp. ML311-T8.</title>
        <authorList>
            <person name="Nam Y.-D."/>
            <person name="Kang J."/>
            <person name="Chung W.-H."/>
            <person name="Park Y.S."/>
        </authorList>
    </citation>
    <scope>NUCLEOTIDE SEQUENCE [LARGE SCALE GENOMIC DNA]</scope>
    <source>
        <strain evidence="2">ML311-T8</strain>
    </source>
</reference>
<gene>
    <name evidence="1" type="ORF">EHS13_34690</name>
</gene>
<dbReference type="InterPro" id="IPR042099">
    <property type="entry name" value="ANL_N_sf"/>
</dbReference>
<sequence>MLAKLKPLFYYLRAKYLYKWSDRASFEQWQERRILRHLAFVRQHSPFYRELWADQPLAEWRQFPLLDKGIMMENFDLLNTAGISKDEAFSVALHSETTRDFAPKIGNITVGLSSGTSGNRGLFLVSEQEQAQWAGTILAKVLPRSLLQTEHIAFFLRANSNLYQSVQRGRLKFSYYDLLIPIDQHIATLNQTLPTLLIAPPSVLSLLAEAANLKQLAIHPRKIISVAEVLDPLDRQRIEAAFEQTVHQIYQCTEGFLASSCHYGTLHLNEEYVHIEKAYLDEAQRKFVPIITDFTRFTQPIIRYRLNDILTEREGLCPCGSIFTAIETIEGRCDDLFIFPSTEDSVVGANGKNVIVFPDFITRAILNSCAEIVEYQAIQHANDRIEICYLLKEGASRMQAEESMTQSLSELFQKLHCQMPEICFSHYHFIPGIRKLRRVERRVVQ</sequence>
<protein>
    <submittedName>
        <fullName evidence="1">Adenylate cyclase</fullName>
    </submittedName>
</protein>
<dbReference type="AlphaFoldDB" id="A0A6B8RV40"/>
<dbReference type="KEGG" id="ppsc:EHS13_34690"/>
<evidence type="ECO:0000313" key="1">
    <source>
        <dbReference type="EMBL" id="QGQ99649.1"/>
    </source>
</evidence>
<dbReference type="Proteomes" id="UP000426246">
    <property type="component" value="Chromosome"/>
</dbReference>
<dbReference type="InterPro" id="IPR053158">
    <property type="entry name" value="CapK_Type1_Caps_Biosynth"/>
</dbReference>
<dbReference type="Gene3D" id="3.40.50.12780">
    <property type="entry name" value="N-terminal domain of ligase-like"/>
    <property type="match status" value="1"/>
</dbReference>
<dbReference type="OrthoDB" id="580775at2"/>
<dbReference type="EMBL" id="CP034235">
    <property type="protein sequence ID" value="QGQ99649.1"/>
    <property type="molecule type" value="Genomic_DNA"/>
</dbReference>
<dbReference type="SUPFAM" id="SSF56801">
    <property type="entry name" value="Acetyl-CoA synthetase-like"/>
    <property type="match status" value="1"/>
</dbReference>
<proteinExistence type="predicted"/>
<dbReference type="NCBIfam" id="TIGR02304">
    <property type="entry name" value="aden_form_hyp"/>
    <property type="match status" value="1"/>
</dbReference>
<keyword evidence="2" id="KW-1185">Reference proteome</keyword>
<evidence type="ECO:0000313" key="2">
    <source>
        <dbReference type="Proteomes" id="UP000426246"/>
    </source>
</evidence>
<name>A0A6B8RV40_9BACL</name>
<dbReference type="PANTHER" id="PTHR36932">
    <property type="entry name" value="CAPSULAR POLYSACCHARIDE BIOSYNTHESIS PROTEIN"/>
    <property type="match status" value="1"/>
</dbReference>
<dbReference type="PANTHER" id="PTHR36932:SF1">
    <property type="entry name" value="CAPSULAR POLYSACCHARIDE BIOSYNTHESIS PROTEIN"/>
    <property type="match status" value="1"/>
</dbReference>
<dbReference type="InterPro" id="IPR012685">
    <property type="entry name" value="CHP02304_F390_synth-rel"/>
</dbReference>
<accession>A0A6B8RV40</accession>
<dbReference type="RefSeq" id="WP_155704814.1">
    <property type="nucleotide sequence ID" value="NZ_CP034235.1"/>
</dbReference>
<organism evidence="1 2">
    <name type="scientific">Paenibacillus psychroresistens</name>
    <dbReference type="NCBI Taxonomy" id="1778678"/>
    <lineage>
        <taxon>Bacteria</taxon>
        <taxon>Bacillati</taxon>
        <taxon>Bacillota</taxon>
        <taxon>Bacilli</taxon>
        <taxon>Bacillales</taxon>
        <taxon>Paenibacillaceae</taxon>
        <taxon>Paenibacillus</taxon>
    </lineage>
</organism>